<reference evidence="3" key="1">
    <citation type="submission" date="2016-10" db="EMBL/GenBank/DDBJ databases">
        <authorList>
            <person name="Varghese N."/>
            <person name="Submissions S."/>
        </authorList>
    </citation>
    <scope>NUCLEOTIDE SEQUENCE [LARGE SCALE GENOMIC DNA]</scope>
    <source>
        <strain evidence="3">IBRC-M 10043</strain>
    </source>
</reference>
<dbReference type="RefSeq" id="WP_092657294.1">
    <property type="nucleotide sequence ID" value="NZ_FOCX01000002.1"/>
</dbReference>
<dbReference type="InterPro" id="IPR055768">
    <property type="entry name" value="DUF7344"/>
</dbReference>
<name>A0A1H8ETJ9_9EURY</name>
<sequence>MSHGATQSPPQAVDGRLEALSNHTRRFVLYYLREHGDATQNELTDVVTGWLATTAGTDADPGAHDERRIALQHVHLPKLRECALVEHDPDTGVVALGDYPAWVDDCLDVTFQVEAAAPGDRPQSLRDLIDR</sequence>
<dbReference type="Pfam" id="PF24035">
    <property type="entry name" value="DUF7344"/>
    <property type="match status" value="1"/>
</dbReference>
<dbReference type="Gene3D" id="1.10.10.10">
    <property type="entry name" value="Winged helix-like DNA-binding domain superfamily/Winged helix DNA-binding domain"/>
    <property type="match status" value="1"/>
</dbReference>
<proteinExistence type="predicted"/>
<gene>
    <name evidence="2" type="ORF">SAMN05216388_100287</name>
</gene>
<keyword evidence="3" id="KW-1185">Reference proteome</keyword>
<protein>
    <recommendedName>
        <fullName evidence="1">DUF7344 domain-containing protein</fullName>
    </recommendedName>
</protein>
<dbReference type="OrthoDB" id="21363at2157"/>
<evidence type="ECO:0000313" key="3">
    <source>
        <dbReference type="Proteomes" id="UP000198775"/>
    </source>
</evidence>
<accession>A0A1H8ETJ9</accession>
<feature type="domain" description="DUF7344" evidence="1">
    <location>
        <begin position="18"/>
        <end position="94"/>
    </location>
</feature>
<evidence type="ECO:0000313" key="2">
    <source>
        <dbReference type="EMBL" id="SEN22078.1"/>
    </source>
</evidence>
<dbReference type="Proteomes" id="UP000198775">
    <property type="component" value="Unassembled WGS sequence"/>
</dbReference>
<organism evidence="2 3">
    <name type="scientific">Halorientalis persicus</name>
    <dbReference type="NCBI Taxonomy" id="1367881"/>
    <lineage>
        <taxon>Archaea</taxon>
        <taxon>Methanobacteriati</taxon>
        <taxon>Methanobacteriota</taxon>
        <taxon>Stenosarchaea group</taxon>
        <taxon>Halobacteria</taxon>
        <taxon>Halobacteriales</taxon>
        <taxon>Haloarculaceae</taxon>
        <taxon>Halorientalis</taxon>
    </lineage>
</organism>
<evidence type="ECO:0000259" key="1">
    <source>
        <dbReference type="Pfam" id="PF24035"/>
    </source>
</evidence>
<dbReference type="EMBL" id="FOCX01000002">
    <property type="protein sequence ID" value="SEN22078.1"/>
    <property type="molecule type" value="Genomic_DNA"/>
</dbReference>
<dbReference type="AlphaFoldDB" id="A0A1H8ETJ9"/>
<dbReference type="InterPro" id="IPR036388">
    <property type="entry name" value="WH-like_DNA-bd_sf"/>
</dbReference>